<keyword evidence="4 5" id="KW-0479">Metal-binding</keyword>
<feature type="binding site" evidence="6">
    <location>
        <position position="66"/>
    </location>
    <ligand>
        <name>a divalent metal cation</name>
        <dbReference type="ChEBI" id="CHEBI:60240"/>
        <label>1</label>
    </ligand>
</feature>
<dbReference type="OrthoDB" id="9792792at2"/>
<dbReference type="PANTHER" id="PTHR13799">
    <property type="entry name" value="NGG1 INTERACTING FACTOR 3"/>
    <property type="match status" value="1"/>
</dbReference>
<reference evidence="7 8" key="1">
    <citation type="submission" date="2010-12" db="EMBL/GenBank/DDBJ databases">
        <title>Complete sequence of Desulfurispirillum indicum S5.</title>
        <authorList>
            <consortium name="US DOE Joint Genome Institute"/>
            <person name="Lucas S."/>
            <person name="Copeland A."/>
            <person name="Lapidus A."/>
            <person name="Cheng J.-F."/>
            <person name="Goodwin L."/>
            <person name="Pitluck S."/>
            <person name="Chertkov O."/>
            <person name="Held B."/>
            <person name="Detter J.C."/>
            <person name="Han C."/>
            <person name="Tapia R."/>
            <person name="Land M."/>
            <person name="Hauser L."/>
            <person name="Kyrpides N."/>
            <person name="Ivanova N."/>
            <person name="Mikhailova N."/>
            <person name="Haggblom M."/>
            <person name="Rauschenbach I."/>
            <person name="Bini E."/>
            <person name="Woyke T."/>
        </authorList>
    </citation>
    <scope>NUCLEOTIDE SEQUENCE [LARGE SCALE GENOMIC DNA]</scope>
    <source>
        <strain evidence="8">ATCC BAA-1389 / DSM 22839 / S5</strain>
    </source>
</reference>
<dbReference type="InterPro" id="IPR002678">
    <property type="entry name" value="DUF34/NIF3"/>
</dbReference>
<feature type="binding site" evidence="6">
    <location>
        <position position="333"/>
    </location>
    <ligand>
        <name>a divalent metal cation</name>
        <dbReference type="ChEBI" id="CHEBI:60240"/>
        <label>1</label>
    </ligand>
</feature>
<name>E6W4Q6_DESIS</name>
<evidence type="ECO:0000313" key="8">
    <source>
        <dbReference type="Proteomes" id="UP000002572"/>
    </source>
</evidence>
<dbReference type="SUPFAM" id="SSF102705">
    <property type="entry name" value="NIF3 (NGG1p interacting factor 3)-like"/>
    <property type="match status" value="1"/>
</dbReference>
<dbReference type="Pfam" id="PF01784">
    <property type="entry name" value="DUF34_NIF3"/>
    <property type="match status" value="1"/>
</dbReference>
<evidence type="ECO:0000256" key="3">
    <source>
        <dbReference type="ARBA" id="ARBA00022112"/>
    </source>
</evidence>
<feature type="binding site" evidence="6">
    <location>
        <position position="106"/>
    </location>
    <ligand>
        <name>a divalent metal cation</name>
        <dbReference type="ChEBI" id="CHEBI:60240"/>
        <label>1</label>
    </ligand>
</feature>
<dbReference type="AlphaFoldDB" id="E6W4Q6"/>
<dbReference type="Gene3D" id="3.40.1390.30">
    <property type="entry name" value="NIF3 (NGG1p interacting factor 3)-like"/>
    <property type="match status" value="2"/>
</dbReference>
<accession>E6W4Q6</accession>
<dbReference type="PANTHER" id="PTHR13799:SF14">
    <property type="entry name" value="GTP CYCLOHYDROLASE 1 TYPE 2 HOMOLOG"/>
    <property type="match status" value="1"/>
</dbReference>
<evidence type="ECO:0000256" key="6">
    <source>
        <dbReference type="PIRSR" id="PIRSR602678-1"/>
    </source>
</evidence>
<evidence type="ECO:0000256" key="1">
    <source>
        <dbReference type="ARBA" id="ARBA00006964"/>
    </source>
</evidence>
<evidence type="ECO:0000256" key="5">
    <source>
        <dbReference type="PIRNR" id="PIRNR037489"/>
    </source>
</evidence>
<dbReference type="PIRSF" id="PIRSF037489">
    <property type="entry name" value="UCP037489_NIF3_YqfO"/>
    <property type="match status" value="1"/>
</dbReference>
<dbReference type="InterPro" id="IPR017221">
    <property type="entry name" value="DUF34/NIF3_bac"/>
</dbReference>
<dbReference type="GO" id="GO:0005737">
    <property type="term" value="C:cytoplasm"/>
    <property type="evidence" value="ECO:0007669"/>
    <property type="project" value="TreeGrafter"/>
</dbReference>
<evidence type="ECO:0000313" key="7">
    <source>
        <dbReference type="EMBL" id="ADU64784.1"/>
    </source>
</evidence>
<dbReference type="RefSeq" id="WP_013504673.1">
    <property type="nucleotide sequence ID" value="NC_014836.1"/>
</dbReference>
<dbReference type="FunFam" id="3.40.1390.30:FF:000001">
    <property type="entry name" value="GTP cyclohydrolase 1 type 2"/>
    <property type="match status" value="1"/>
</dbReference>
<dbReference type="KEGG" id="din:Selin_0025"/>
<evidence type="ECO:0000256" key="4">
    <source>
        <dbReference type="ARBA" id="ARBA00022723"/>
    </source>
</evidence>
<dbReference type="EMBL" id="CP002432">
    <property type="protein sequence ID" value="ADU64784.1"/>
    <property type="molecule type" value="Genomic_DNA"/>
</dbReference>
<comment type="similarity">
    <text evidence="1 5">Belongs to the GTP cyclohydrolase I type 2/NIF3 family.</text>
</comment>
<dbReference type="eggNOG" id="COG3323">
    <property type="taxonomic scope" value="Bacteria"/>
</dbReference>
<dbReference type="GO" id="GO:0046872">
    <property type="term" value="F:metal ion binding"/>
    <property type="evidence" value="ECO:0007669"/>
    <property type="project" value="UniProtKB-UniRule"/>
</dbReference>
<dbReference type="Proteomes" id="UP000002572">
    <property type="component" value="Chromosome"/>
</dbReference>
<sequence length="366" mass="39794">MPLSLKSLFSHLESIAPLELAESWDNCGLLIGDDNQRVGTILLALELTPAVLDEATRCGAGLVITHHPVLMKPVKKLLTSPSSETALATEALRRGIQVYCAHTNIDIAWGGLNDYLCQLLHIKVQSPLVMENVDELYKVIVCLPRDEDALESISQAMYKAGAGVLGPFTHRAFISEGRATYKNLDDHRAKMNEECSEFRLEATVHVNDVENVTNAIYMTHPYHTPPIDLIPLKTGRASVGLGRIGSFEQPKTLPELVEQLKKTLGLTHVSVANGGAEQISQVAVVTGSGGSLVKQASKAGADVYITGDLKYHDAIWAIENGLTVIDCGHFGTERIFSDLMEKIICDAFPTVTVVKSSCEANPLQVW</sequence>
<dbReference type="eggNOG" id="COG0327">
    <property type="taxonomic scope" value="Bacteria"/>
</dbReference>
<feature type="binding site" evidence="6">
    <location>
        <position position="329"/>
    </location>
    <ligand>
        <name>a divalent metal cation</name>
        <dbReference type="ChEBI" id="CHEBI:60240"/>
        <label>1</label>
    </ligand>
</feature>
<dbReference type="NCBIfam" id="TIGR00486">
    <property type="entry name" value="YbgI_SA1388"/>
    <property type="match status" value="1"/>
</dbReference>
<comment type="subunit">
    <text evidence="2">Homohexamer.</text>
</comment>
<protein>
    <recommendedName>
        <fullName evidence="3 5">GTP cyclohydrolase 1 type 2 homolog</fullName>
    </recommendedName>
</protein>
<dbReference type="InParanoid" id="E6W4Q6"/>
<dbReference type="STRING" id="653733.Selin_0025"/>
<keyword evidence="8" id="KW-1185">Reference proteome</keyword>
<evidence type="ECO:0000256" key="2">
    <source>
        <dbReference type="ARBA" id="ARBA00011643"/>
    </source>
</evidence>
<organism evidence="7 8">
    <name type="scientific">Desulfurispirillum indicum (strain ATCC BAA-1389 / DSM 22839 / S5)</name>
    <dbReference type="NCBI Taxonomy" id="653733"/>
    <lineage>
        <taxon>Bacteria</taxon>
        <taxon>Pseudomonadati</taxon>
        <taxon>Chrysiogenota</taxon>
        <taxon>Chrysiogenia</taxon>
        <taxon>Chrysiogenales</taxon>
        <taxon>Chrysiogenaceae</taxon>
        <taxon>Desulfurispirillum</taxon>
    </lineage>
</organism>
<feature type="binding site" evidence="6">
    <location>
        <position position="67"/>
    </location>
    <ligand>
        <name>a divalent metal cation</name>
        <dbReference type="ChEBI" id="CHEBI:60240"/>
        <label>1</label>
    </ligand>
</feature>
<dbReference type="HOGENOM" id="CLU_037423_1_0_0"/>
<gene>
    <name evidence="7" type="ordered locus">Selin_0025</name>
</gene>
<dbReference type="InterPro" id="IPR036069">
    <property type="entry name" value="DUF34/NIF3_sf"/>
</dbReference>
<proteinExistence type="inferred from homology"/>